<comment type="caution">
    <text evidence="2">The sequence shown here is derived from an EMBL/GenBank/DDBJ whole genome shotgun (WGS) entry which is preliminary data.</text>
</comment>
<gene>
    <name evidence="2" type="ORF">K340107D12_59340</name>
</gene>
<dbReference type="Pfam" id="PF01636">
    <property type="entry name" value="APH"/>
    <property type="match status" value="1"/>
</dbReference>
<evidence type="ECO:0000313" key="3">
    <source>
        <dbReference type="Proteomes" id="UP001600941"/>
    </source>
</evidence>
<dbReference type="RefSeq" id="WP_227210443.1">
    <property type="nucleotide sequence ID" value="NZ_BAABZQ010000001.1"/>
</dbReference>
<feature type="domain" description="Aminoglycoside phosphotransferase" evidence="1">
    <location>
        <begin position="138"/>
        <end position="269"/>
    </location>
</feature>
<evidence type="ECO:0000259" key="1">
    <source>
        <dbReference type="Pfam" id="PF01636"/>
    </source>
</evidence>
<accession>A0ABQ0C2U9</accession>
<proteinExistence type="predicted"/>
<reference evidence="2 3" key="1">
    <citation type="submission" date="2024-04" db="EMBL/GenBank/DDBJ databases">
        <title>Defined microbial consortia suppress multidrug-resistant proinflammatory Enterobacteriaceae via ecological control.</title>
        <authorList>
            <person name="Furuichi M."/>
            <person name="Kawaguchi T."/>
            <person name="Pust M."/>
            <person name="Yasuma K."/>
            <person name="Plichta D."/>
            <person name="Hasegawa N."/>
            <person name="Ohya T."/>
            <person name="Bhattarai S."/>
            <person name="Sasajima S."/>
            <person name="Aoto Y."/>
            <person name="Tuganbaev T."/>
            <person name="Yaginuma M."/>
            <person name="Ueda M."/>
            <person name="Okahashi N."/>
            <person name="Amafuji K."/>
            <person name="Kiridooshi Y."/>
            <person name="Sugita K."/>
            <person name="Strazar M."/>
            <person name="Skelly A."/>
            <person name="Suda W."/>
            <person name="Hattori M."/>
            <person name="Nakamoto N."/>
            <person name="Caballero S."/>
            <person name="Norman J."/>
            <person name="Olle B."/>
            <person name="Tanoue T."/>
            <person name="Arita M."/>
            <person name="Bucci V."/>
            <person name="Atarashi K."/>
            <person name="Xavier R."/>
            <person name="Honda K."/>
        </authorList>
    </citation>
    <scope>NUCLEOTIDE SEQUENCE [LARGE SCALE GENOMIC DNA]</scope>
    <source>
        <strain evidence="3">k34-0107-D12</strain>
    </source>
</reference>
<dbReference type="InterPro" id="IPR050249">
    <property type="entry name" value="Pseudomonas-type_ThrB"/>
</dbReference>
<evidence type="ECO:0000313" key="2">
    <source>
        <dbReference type="EMBL" id="GAA6503118.1"/>
    </source>
</evidence>
<name>A0ABQ0C2U9_9FIRM</name>
<dbReference type="InterPro" id="IPR011009">
    <property type="entry name" value="Kinase-like_dom_sf"/>
</dbReference>
<dbReference type="Proteomes" id="UP001600941">
    <property type="component" value="Unassembled WGS sequence"/>
</dbReference>
<protein>
    <submittedName>
        <fullName evidence="2">Phosphotransferase</fullName>
    </submittedName>
</protein>
<dbReference type="PANTHER" id="PTHR21064:SF5">
    <property type="entry name" value="SLR1880 PROTEIN"/>
    <property type="match status" value="1"/>
</dbReference>
<dbReference type="EMBL" id="BAABZQ010000001">
    <property type="protein sequence ID" value="GAA6503118.1"/>
    <property type="molecule type" value="Genomic_DNA"/>
</dbReference>
<keyword evidence="3" id="KW-1185">Reference proteome</keyword>
<dbReference type="SUPFAM" id="SSF56112">
    <property type="entry name" value="Protein kinase-like (PK-like)"/>
    <property type="match status" value="1"/>
</dbReference>
<dbReference type="Gene3D" id="3.90.1200.10">
    <property type="match status" value="1"/>
</dbReference>
<sequence length="370" mass="42030">MLDKIKNEIVKAFLFDGDFIYAEPFGCGHINATYAVYFRRETKPPVRYILQAVNTTIFTDPQGLMENIQGVTSHLRKKIQEQGGDPQRETLTLVPTRDGKLLYEDSDGGFWRSYLFIENATCHQSVDRPILFTNAAKAFGHFQKLLADYPADTLHETIADFHNTVNRYELFEKAVAEDKAGRAASVEKEIRFFLDRKADGAVVVDAIKEGRLPLRVTHNDTKLNNIMMDNDTDEGICVIDLDTVMPGSVLYDFGDSIRFGASTADEDEQNLSLVSMDLGLFEAYTAGFLSEAGASLTDEEIRLLPFSAKLLTLECGMRFLTDYLNGDTYFRIHREHHNLDRCRTQITLVADMERKMEEMKKIVAKYVNRT</sequence>
<dbReference type="PANTHER" id="PTHR21064">
    <property type="entry name" value="AMINOGLYCOSIDE PHOSPHOTRANSFERASE DOMAIN-CONTAINING PROTEIN-RELATED"/>
    <property type="match status" value="1"/>
</dbReference>
<dbReference type="InterPro" id="IPR002575">
    <property type="entry name" value="Aminoglycoside_PTrfase"/>
</dbReference>
<organism evidence="2 3">
    <name type="scientific">Blautia parvula</name>
    <dbReference type="NCBI Taxonomy" id="2877527"/>
    <lineage>
        <taxon>Bacteria</taxon>
        <taxon>Bacillati</taxon>
        <taxon>Bacillota</taxon>
        <taxon>Clostridia</taxon>
        <taxon>Lachnospirales</taxon>
        <taxon>Lachnospiraceae</taxon>
        <taxon>Blautia</taxon>
    </lineage>
</organism>